<dbReference type="EMBL" id="AWUE01012824">
    <property type="protein sequence ID" value="OMP08275.1"/>
    <property type="molecule type" value="Genomic_DNA"/>
</dbReference>
<protein>
    <recommendedName>
        <fullName evidence="3">Endonuclease/exonuclease/phosphatase</fullName>
    </recommendedName>
</protein>
<evidence type="ECO:0008006" key="3">
    <source>
        <dbReference type="Google" id="ProtNLM"/>
    </source>
</evidence>
<gene>
    <name evidence="1" type="ORF">COLO4_06620</name>
</gene>
<reference evidence="2" key="1">
    <citation type="submission" date="2013-09" db="EMBL/GenBank/DDBJ databases">
        <title>Corchorus olitorius genome sequencing.</title>
        <authorList>
            <person name="Alam M."/>
            <person name="Haque M.S."/>
            <person name="Islam M.S."/>
            <person name="Emdad E.M."/>
            <person name="Islam M.M."/>
            <person name="Ahmed B."/>
            <person name="Halim A."/>
            <person name="Hossen Q.M.M."/>
            <person name="Hossain M.Z."/>
            <person name="Ahmed R."/>
            <person name="Khan M.M."/>
            <person name="Islam R."/>
            <person name="Rashid M.M."/>
            <person name="Khan S.A."/>
            <person name="Rahman M.S."/>
            <person name="Alam M."/>
            <person name="Yahiya A.S."/>
            <person name="Khan M.S."/>
            <person name="Azam M.S."/>
            <person name="Haque T."/>
            <person name="Lashkar M.Z.H."/>
            <person name="Akhand A.I."/>
            <person name="Morshed G."/>
            <person name="Roy S."/>
            <person name="Uddin K.S."/>
            <person name="Rabeya T."/>
            <person name="Hossain A.S."/>
            <person name="Chowdhury A."/>
            <person name="Snigdha A.R."/>
            <person name="Mortoza M.S."/>
            <person name="Matin S.A."/>
            <person name="Hoque S.M.E."/>
            <person name="Islam M.K."/>
            <person name="Roy D.K."/>
            <person name="Haider R."/>
            <person name="Moosa M.M."/>
            <person name="Elias S.M."/>
            <person name="Hasan A.M."/>
            <person name="Jahan S."/>
            <person name="Shafiuddin M."/>
            <person name="Mahmood N."/>
            <person name="Shommy N.S."/>
        </authorList>
    </citation>
    <scope>NUCLEOTIDE SEQUENCE [LARGE SCALE GENOMIC DNA]</scope>
    <source>
        <strain evidence="2">cv. O-4</strain>
    </source>
</reference>
<evidence type="ECO:0000313" key="1">
    <source>
        <dbReference type="EMBL" id="OMP08275.1"/>
    </source>
</evidence>
<dbReference type="AlphaFoldDB" id="A0A1R3KMF5"/>
<dbReference type="Proteomes" id="UP000187203">
    <property type="component" value="Unassembled WGS sequence"/>
</dbReference>
<name>A0A1R3KMF5_9ROSI</name>
<evidence type="ECO:0000313" key="2">
    <source>
        <dbReference type="Proteomes" id="UP000187203"/>
    </source>
</evidence>
<accession>A0A1R3KMF5</accession>
<proteinExistence type="predicted"/>
<organism evidence="1 2">
    <name type="scientific">Corchorus olitorius</name>
    <dbReference type="NCBI Taxonomy" id="93759"/>
    <lineage>
        <taxon>Eukaryota</taxon>
        <taxon>Viridiplantae</taxon>
        <taxon>Streptophyta</taxon>
        <taxon>Embryophyta</taxon>
        <taxon>Tracheophyta</taxon>
        <taxon>Spermatophyta</taxon>
        <taxon>Magnoliopsida</taxon>
        <taxon>eudicotyledons</taxon>
        <taxon>Gunneridae</taxon>
        <taxon>Pentapetalae</taxon>
        <taxon>rosids</taxon>
        <taxon>malvids</taxon>
        <taxon>Malvales</taxon>
        <taxon>Malvaceae</taxon>
        <taxon>Grewioideae</taxon>
        <taxon>Apeibeae</taxon>
        <taxon>Corchorus</taxon>
    </lineage>
</organism>
<sequence length="574" mass="65313">MSDGDDQQLPPRRNLPMLAYSIISNLEDLLQLRYPTGSLTSSENIQESPTFAIAIKAILALSPCQTTHNERVLAIVRQWLQISDAELPSPDEVSEILEQPNILNEIYGRGLANHFPPVYNLLKPTRRRKCEEIKTNYKNIMIEGELSDTICFKTSPLQTAWMSVSSIVQPISASMRHRIQVMIEEDNEVQENQQQIRQSQPVTILIYNAKGILRPSFLPTIARNISTFNPSIVIVTETRACVGQIHVTTHCLNQRILQCIDPIRYLGGSCIMYDATQLWCLPERHNLSVHALSIIENLEDQLRISYHTGQLTQSEEIQRELLLEHVVKAILAFPSYRTTRDENINLIIRSWLGITDRDLPSIDETRIILHQSSILTKIYSRCLANKTPHLFTLSKPTHETEFVTAEPNFTHMTVKGEIDRVICVNTRYIFRAWISISGRIDSVSGRAKHNIQIMLDASNSSTSHSAQQNQISLSSPQSMNMLIYNARGITRPSFFPTLHDSLTIHRPAVAIVTETRLRVRIEEIEAQFDNYRFLHCINPHGYLGGSWFIFDQNQCSARIVNAARRDITAEISLG</sequence>
<keyword evidence="2" id="KW-1185">Reference proteome</keyword>
<comment type="caution">
    <text evidence="1">The sequence shown here is derived from an EMBL/GenBank/DDBJ whole genome shotgun (WGS) entry which is preliminary data.</text>
</comment>